<feature type="transmembrane region" description="Helical" evidence="6">
    <location>
        <begin position="259"/>
        <end position="280"/>
    </location>
</feature>
<reference evidence="7 8" key="1">
    <citation type="submission" date="2018-07" db="EMBL/GenBank/DDBJ databases">
        <title>Genomic Encyclopedia of Type Strains, Phase IV (KMG-IV): sequencing the most valuable type-strain genomes for metagenomic binning, comparative biology and taxonomic classification.</title>
        <authorList>
            <person name="Goeker M."/>
        </authorList>
    </citation>
    <scope>NUCLEOTIDE SEQUENCE [LARGE SCALE GENOMIC DNA]</scope>
    <source>
        <strain evidence="7 8">DSM 27016</strain>
    </source>
</reference>
<dbReference type="InterPro" id="IPR001851">
    <property type="entry name" value="ABC_transp_permease"/>
</dbReference>
<dbReference type="Proteomes" id="UP000253034">
    <property type="component" value="Unassembled WGS sequence"/>
</dbReference>
<proteinExistence type="predicted"/>
<feature type="transmembrane region" description="Helical" evidence="6">
    <location>
        <begin position="73"/>
        <end position="95"/>
    </location>
</feature>
<feature type="transmembrane region" description="Helical" evidence="6">
    <location>
        <begin position="286"/>
        <end position="305"/>
    </location>
</feature>
<organism evidence="7 8">
    <name type="scientific">Anaerobacterium chartisolvens</name>
    <dbReference type="NCBI Taxonomy" id="1297424"/>
    <lineage>
        <taxon>Bacteria</taxon>
        <taxon>Bacillati</taxon>
        <taxon>Bacillota</taxon>
        <taxon>Clostridia</taxon>
        <taxon>Eubacteriales</taxon>
        <taxon>Oscillospiraceae</taxon>
        <taxon>Anaerobacterium</taxon>
    </lineage>
</organism>
<feature type="transmembrane region" description="Helical" evidence="6">
    <location>
        <begin position="46"/>
        <end position="66"/>
    </location>
</feature>
<keyword evidence="8" id="KW-1185">Reference proteome</keyword>
<name>A0A369BEP4_9FIRM</name>
<sequence length="318" mass="33609">MSADAGCNGRGIGMNVINNILYDMLYHSTPIILAVVGGLFAHKANVLNIGLEGMMLMGAFSSALIVMLTGSLWLGVIISVLLTLVLGLAFSFFSVTLKSNFIITGFGINLFVAALSAFVLKFMKLANINVSSVVDVAGLKIHIPFIADIPVLGAILSGHTVITYAGFALIIIASVLLYNTKFGVYVRVVGENEEAAKSVGINANRIKYIAVLIGAALCALAGVELAVERMALFTNNMTAGRGFIAIAAIYCGRGEPLKCSLYALLFGLAKSLAINMALYAGPVSGLFEIVPYLTIVAVLFAVSVIQNRSNNMRGFKLE</sequence>
<feature type="transmembrane region" description="Helical" evidence="6">
    <location>
        <begin position="208"/>
        <end position="227"/>
    </location>
</feature>
<gene>
    <name evidence="7" type="ORF">DFR58_10279</name>
</gene>
<protein>
    <submittedName>
        <fullName evidence="7">Nucleoside ABC transporter membrane protein</fullName>
    </submittedName>
</protein>
<comment type="subcellular location">
    <subcellularLocation>
        <location evidence="1">Cell membrane</location>
        <topology evidence="1">Multi-pass membrane protein</topology>
    </subcellularLocation>
</comment>
<keyword evidence="5 6" id="KW-0472">Membrane</keyword>
<evidence type="ECO:0000313" key="7">
    <source>
        <dbReference type="EMBL" id="RCX20010.1"/>
    </source>
</evidence>
<evidence type="ECO:0000256" key="2">
    <source>
        <dbReference type="ARBA" id="ARBA00022475"/>
    </source>
</evidence>
<dbReference type="AlphaFoldDB" id="A0A369BEP4"/>
<comment type="caution">
    <text evidence="7">The sequence shown here is derived from an EMBL/GenBank/DDBJ whole genome shotgun (WGS) entry which is preliminary data.</text>
</comment>
<evidence type="ECO:0000256" key="6">
    <source>
        <dbReference type="SAM" id="Phobius"/>
    </source>
</evidence>
<dbReference type="PANTHER" id="PTHR43370:SF1">
    <property type="entry name" value="GUANOSINE ABC TRANSPORTER PERMEASE PROTEIN NUPQ"/>
    <property type="match status" value="1"/>
</dbReference>
<evidence type="ECO:0000313" key="8">
    <source>
        <dbReference type="Proteomes" id="UP000253034"/>
    </source>
</evidence>
<evidence type="ECO:0000256" key="4">
    <source>
        <dbReference type="ARBA" id="ARBA00022989"/>
    </source>
</evidence>
<dbReference type="GO" id="GO:0022857">
    <property type="term" value="F:transmembrane transporter activity"/>
    <property type="evidence" value="ECO:0007669"/>
    <property type="project" value="InterPro"/>
</dbReference>
<dbReference type="GO" id="GO:0005886">
    <property type="term" value="C:plasma membrane"/>
    <property type="evidence" value="ECO:0007669"/>
    <property type="project" value="UniProtKB-SubCell"/>
</dbReference>
<keyword evidence="3 6" id="KW-0812">Transmembrane</keyword>
<evidence type="ECO:0000256" key="1">
    <source>
        <dbReference type="ARBA" id="ARBA00004651"/>
    </source>
</evidence>
<keyword evidence="4 6" id="KW-1133">Transmembrane helix</keyword>
<feature type="transmembrane region" description="Helical" evidence="6">
    <location>
        <begin position="20"/>
        <end position="40"/>
    </location>
</feature>
<dbReference type="Pfam" id="PF02653">
    <property type="entry name" value="BPD_transp_2"/>
    <property type="match status" value="1"/>
</dbReference>
<keyword evidence="2" id="KW-1003">Cell membrane</keyword>
<accession>A0A369BEP4</accession>
<feature type="transmembrane region" description="Helical" evidence="6">
    <location>
        <begin position="101"/>
        <end position="120"/>
    </location>
</feature>
<evidence type="ECO:0000256" key="5">
    <source>
        <dbReference type="ARBA" id="ARBA00023136"/>
    </source>
</evidence>
<feature type="transmembrane region" description="Helical" evidence="6">
    <location>
        <begin position="161"/>
        <end position="178"/>
    </location>
</feature>
<dbReference type="CDD" id="cd06580">
    <property type="entry name" value="TM_PBP1_transp_TpRbsC_like"/>
    <property type="match status" value="1"/>
</dbReference>
<feature type="transmembrane region" description="Helical" evidence="6">
    <location>
        <begin position="233"/>
        <end position="252"/>
    </location>
</feature>
<dbReference type="PANTHER" id="PTHR43370">
    <property type="entry name" value="SUGAR ABC TRANSPORTER INTEGRAL MEMBRANE PROTEIN-RELATED"/>
    <property type="match status" value="1"/>
</dbReference>
<dbReference type="EMBL" id="QPJT01000002">
    <property type="protein sequence ID" value="RCX20010.1"/>
    <property type="molecule type" value="Genomic_DNA"/>
</dbReference>
<evidence type="ECO:0000256" key="3">
    <source>
        <dbReference type="ARBA" id="ARBA00022692"/>
    </source>
</evidence>